<evidence type="ECO:0000256" key="8">
    <source>
        <dbReference type="ARBA" id="ARBA00022833"/>
    </source>
</evidence>
<dbReference type="PROSITE" id="PS50280">
    <property type="entry name" value="SET"/>
    <property type="match status" value="1"/>
</dbReference>
<feature type="domain" description="Pre-SET" evidence="11">
    <location>
        <begin position="231"/>
        <end position="302"/>
    </location>
</feature>
<dbReference type="InterPro" id="IPR016177">
    <property type="entry name" value="DNA-bd_dom_sf"/>
</dbReference>
<dbReference type="InterPro" id="IPR046341">
    <property type="entry name" value="SET_dom_sf"/>
</dbReference>
<evidence type="ECO:0000256" key="7">
    <source>
        <dbReference type="ARBA" id="ARBA00022723"/>
    </source>
</evidence>
<dbReference type="Pfam" id="PF01429">
    <property type="entry name" value="MBD"/>
    <property type="match status" value="1"/>
</dbReference>
<evidence type="ECO:0000313" key="13">
    <source>
        <dbReference type="WBParaSite" id="ACRNAN_Path_303.g1148.t1"/>
    </source>
</evidence>
<dbReference type="GO" id="GO:0010629">
    <property type="term" value="P:negative regulation of gene expression"/>
    <property type="evidence" value="ECO:0007669"/>
    <property type="project" value="TreeGrafter"/>
</dbReference>
<evidence type="ECO:0000313" key="12">
    <source>
        <dbReference type="Proteomes" id="UP000887540"/>
    </source>
</evidence>
<evidence type="ECO:0000256" key="5">
    <source>
        <dbReference type="ARBA" id="ARBA00022679"/>
    </source>
</evidence>
<reference evidence="13" key="1">
    <citation type="submission" date="2022-11" db="UniProtKB">
        <authorList>
            <consortium name="WormBaseParasite"/>
        </authorList>
    </citation>
    <scope>IDENTIFICATION</scope>
</reference>
<dbReference type="Pfam" id="PF05033">
    <property type="entry name" value="Pre-SET"/>
    <property type="match status" value="1"/>
</dbReference>
<dbReference type="SMART" id="SM00317">
    <property type="entry name" value="SET"/>
    <property type="match status" value="1"/>
</dbReference>
<evidence type="ECO:0000256" key="9">
    <source>
        <dbReference type="ARBA" id="ARBA00023242"/>
    </source>
</evidence>
<dbReference type="PANTHER" id="PTHR46024">
    <property type="entry name" value="HISTONE-LYSINE N-METHYLTRANSFERASE EGGLESS"/>
    <property type="match status" value="1"/>
</dbReference>
<dbReference type="PROSITE" id="PS50867">
    <property type="entry name" value="PRE_SET"/>
    <property type="match status" value="1"/>
</dbReference>
<keyword evidence="9" id="KW-0539">Nucleus</keyword>
<evidence type="ECO:0000259" key="10">
    <source>
        <dbReference type="PROSITE" id="PS50280"/>
    </source>
</evidence>
<keyword evidence="7" id="KW-0479">Metal-binding</keyword>
<dbReference type="GO" id="GO:0005634">
    <property type="term" value="C:nucleus"/>
    <property type="evidence" value="ECO:0007669"/>
    <property type="project" value="UniProtKB-SubCell"/>
</dbReference>
<evidence type="ECO:0000256" key="2">
    <source>
        <dbReference type="ARBA" id="ARBA00004286"/>
    </source>
</evidence>
<comment type="subcellular location">
    <subcellularLocation>
        <location evidence="2">Chromosome</location>
    </subcellularLocation>
    <subcellularLocation>
        <location evidence="1">Nucleus</location>
    </subcellularLocation>
</comment>
<keyword evidence="8" id="KW-0862">Zinc</keyword>
<dbReference type="GO" id="GO:0046974">
    <property type="term" value="F:histone H3K9 methyltransferase activity"/>
    <property type="evidence" value="ECO:0007669"/>
    <property type="project" value="UniProtKB-ARBA"/>
</dbReference>
<dbReference type="Pfam" id="PF00856">
    <property type="entry name" value="SET"/>
    <property type="match status" value="1"/>
</dbReference>
<organism evidence="12 13">
    <name type="scientific">Acrobeloides nanus</name>
    <dbReference type="NCBI Taxonomy" id="290746"/>
    <lineage>
        <taxon>Eukaryota</taxon>
        <taxon>Metazoa</taxon>
        <taxon>Ecdysozoa</taxon>
        <taxon>Nematoda</taxon>
        <taxon>Chromadorea</taxon>
        <taxon>Rhabditida</taxon>
        <taxon>Tylenchina</taxon>
        <taxon>Cephalobomorpha</taxon>
        <taxon>Cephaloboidea</taxon>
        <taxon>Cephalobidae</taxon>
        <taxon>Acrobeloides</taxon>
    </lineage>
</organism>
<evidence type="ECO:0000256" key="4">
    <source>
        <dbReference type="ARBA" id="ARBA00022603"/>
    </source>
</evidence>
<dbReference type="InterPro" id="IPR007728">
    <property type="entry name" value="Pre-SET_dom"/>
</dbReference>
<dbReference type="GO" id="GO:0008270">
    <property type="term" value="F:zinc ion binding"/>
    <property type="evidence" value="ECO:0007669"/>
    <property type="project" value="InterPro"/>
</dbReference>
<keyword evidence="4" id="KW-0489">Methyltransferase</keyword>
<evidence type="ECO:0000259" key="11">
    <source>
        <dbReference type="PROSITE" id="PS50867"/>
    </source>
</evidence>
<name>A0A914C4Y3_9BILA</name>
<dbReference type="GO" id="GO:0070828">
    <property type="term" value="P:heterochromatin organization"/>
    <property type="evidence" value="ECO:0007669"/>
    <property type="project" value="TreeGrafter"/>
</dbReference>
<evidence type="ECO:0000256" key="3">
    <source>
        <dbReference type="ARBA" id="ARBA00022454"/>
    </source>
</evidence>
<dbReference type="GO" id="GO:0032259">
    <property type="term" value="P:methylation"/>
    <property type="evidence" value="ECO:0007669"/>
    <property type="project" value="UniProtKB-KW"/>
</dbReference>
<dbReference type="InterPro" id="IPR051516">
    <property type="entry name" value="SETDB_methyltransferase"/>
</dbReference>
<dbReference type="GO" id="GO:0005694">
    <property type="term" value="C:chromosome"/>
    <property type="evidence" value="ECO:0007669"/>
    <property type="project" value="UniProtKB-SubCell"/>
</dbReference>
<keyword evidence="3" id="KW-0158">Chromosome</keyword>
<keyword evidence="12" id="KW-1185">Reference proteome</keyword>
<dbReference type="InterPro" id="IPR001739">
    <property type="entry name" value="Methyl_CpG_DNA-bd"/>
</dbReference>
<dbReference type="SMART" id="SM00391">
    <property type="entry name" value="MBD"/>
    <property type="match status" value="1"/>
</dbReference>
<proteinExistence type="predicted"/>
<sequence length="478" mass="54890">MSSANPEFMRIKQSLHDFVILANEAEPDAIENIEKVNKVEIIELPIPDWSHLPIKHSFNNCYCSPDCIADLNNEKLLLRPEYQVQYSPYFKPLLYGFVRKEFVMVFDEKKDSKTLFTELSFDKTIIYQAPCGIRLGQMENVVDYLKSTKIDTLSIENFTFSLDVRPQVLAFSDKKHVICEDFSLGKEDVKIPVVNALNNEEKPNYDYRLGYYPSDEPEVLEAFEKMNNSRSCCSCTDNCLDYNICECKKNSTKKQLLNSTNKLMRYKLKTILKSSTKDASFVCNEHCKCSKTRCLNRVVHNKINIPMELFKTVNKGWGARTLVDLPRGLFVCAYTGQIITDKRSIEQIKAFGPDADKYYCWLNLDDGIGPRKSDTSIRNLDDEEETLIDRENTARFTLDAKPGGNIAAFFNHSCDPNMQVRYFTNNHDARLPTVALFTTCYVQAGQELFWDYGYEVGTVEGRIVLCSCMSPKCRGRLL</sequence>
<dbReference type="SUPFAM" id="SSF54171">
    <property type="entry name" value="DNA-binding domain"/>
    <property type="match status" value="1"/>
</dbReference>
<dbReference type="InterPro" id="IPR001214">
    <property type="entry name" value="SET_dom"/>
</dbReference>
<feature type="domain" description="SET" evidence="10">
    <location>
        <begin position="305"/>
        <end position="453"/>
    </location>
</feature>
<dbReference type="Proteomes" id="UP000887540">
    <property type="component" value="Unplaced"/>
</dbReference>
<dbReference type="GO" id="GO:0003677">
    <property type="term" value="F:DNA binding"/>
    <property type="evidence" value="ECO:0007669"/>
    <property type="project" value="InterPro"/>
</dbReference>
<dbReference type="AlphaFoldDB" id="A0A914C4Y3"/>
<keyword evidence="6" id="KW-0949">S-adenosyl-L-methionine</keyword>
<dbReference type="PANTHER" id="PTHR46024:SF1">
    <property type="entry name" value="HISTONE-LYSINE N-METHYLTRANSFERASE EGGLESS"/>
    <property type="match status" value="1"/>
</dbReference>
<dbReference type="WBParaSite" id="ACRNAN_Path_303.g1148.t1">
    <property type="protein sequence ID" value="ACRNAN_Path_303.g1148.t1"/>
    <property type="gene ID" value="ACRNAN_Path_303.g1148"/>
</dbReference>
<evidence type="ECO:0000256" key="6">
    <source>
        <dbReference type="ARBA" id="ARBA00022691"/>
    </source>
</evidence>
<evidence type="ECO:0000256" key="1">
    <source>
        <dbReference type="ARBA" id="ARBA00004123"/>
    </source>
</evidence>
<keyword evidence="5" id="KW-0808">Transferase</keyword>
<dbReference type="Gene3D" id="2.170.270.10">
    <property type="entry name" value="SET domain"/>
    <property type="match status" value="1"/>
</dbReference>
<dbReference type="SMART" id="SM00468">
    <property type="entry name" value="PreSET"/>
    <property type="match status" value="1"/>
</dbReference>
<accession>A0A914C4Y3</accession>
<protein>
    <submittedName>
        <fullName evidence="13">Uncharacterized protein</fullName>
    </submittedName>
</protein>
<dbReference type="SUPFAM" id="SSF82199">
    <property type="entry name" value="SET domain"/>
    <property type="match status" value="1"/>
</dbReference>